<evidence type="ECO:0000256" key="1">
    <source>
        <dbReference type="SAM" id="Phobius"/>
    </source>
</evidence>
<name>A0A4Y9VTL3_9PROT</name>
<evidence type="ECO:0000313" key="3">
    <source>
        <dbReference type="Proteomes" id="UP000297706"/>
    </source>
</evidence>
<feature type="transmembrane region" description="Helical" evidence="1">
    <location>
        <begin position="18"/>
        <end position="41"/>
    </location>
</feature>
<proteinExistence type="predicted"/>
<evidence type="ECO:0008006" key="4">
    <source>
        <dbReference type="Google" id="ProtNLM"/>
    </source>
</evidence>
<keyword evidence="3" id="KW-1185">Reference proteome</keyword>
<sequence>MELVEVTWDKAFRIWWSYFWRVLVFSLLLVSILAIVGAIIFFSLGMPEVGRKYGVIIAQLSTIPVSIWVFKKILRKKFNGYSVVLIKNDNA</sequence>
<reference evidence="2 3" key="1">
    <citation type="submission" date="2018-02" db="EMBL/GenBank/DDBJ databases">
        <title>A novel lanthanide dependent methylotroph, Methylotenera sp. La3113.</title>
        <authorList>
            <person name="Lv H."/>
            <person name="Tani A."/>
        </authorList>
    </citation>
    <scope>NUCLEOTIDE SEQUENCE [LARGE SCALE GENOMIC DNA]</scope>
    <source>
        <strain evidence="2 3">La3113</strain>
    </source>
</reference>
<dbReference type="OrthoDB" id="9812349at2"/>
<comment type="caution">
    <text evidence="2">The sequence shown here is derived from an EMBL/GenBank/DDBJ whole genome shotgun (WGS) entry which is preliminary data.</text>
</comment>
<keyword evidence="1" id="KW-0812">Transmembrane</keyword>
<keyword evidence="1" id="KW-0472">Membrane</keyword>
<dbReference type="EMBL" id="PQVH01000002">
    <property type="protein sequence ID" value="TFW72963.1"/>
    <property type="molecule type" value="Genomic_DNA"/>
</dbReference>
<dbReference type="AlphaFoldDB" id="A0A4Y9VTL3"/>
<organism evidence="2 3">
    <name type="scientific">Methylotenera oryzisoli</name>
    <dbReference type="NCBI Taxonomy" id="2080758"/>
    <lineage>
        <taxon>Bacteria</taxon>
        <taxon>Pseudomonadati</taxon>
        <taxon>Pseudomonadota</taxon>
        <taxon>Betaproteobacteria</taxon>
        <taxon>Nitrosomonadales</taxon>
        <taxon>Methylophilaceae</taxon>
        <taxon>Methylotenera</taxon>
    </lineage>
</organism>
<keyword evidence="1" id="KW-1133">Transmembrane helix</keyword>
<dbReference type="Proteomes" id="UP000297706">
    <property type="component" value="Unassembled WGS sequence"/>
</dbReference>
<protein>
    <recommendedName>
        <fullName evidence="4">Transmembrane protein</fullName>
    </recommendedName>
</protein>
<gene>
    <name evidence="2" type="ORF">C3Y98_00970</name>
</gene>
<accession>A0A4Y9VTL3</accession>
<evidence type="ECO:0000313" key="2">
    <source>
        <dbReference type="EMBL" id="TFW72963.1"/>
    </source>
</evidence>
<dbReference type="RefSeq" id="WP_135276270.1">
    <property type="nucleotide sequence ID" value="NZ_PQVH01000002.1"/>
</dbReference>
<feature type="transmembrane region" description="Helical" evidence="1">
    <location>
        <begin position="53"/>
        <end position="70"/>
    </location>
</feature>